<accession>A0A543LII5</accession>
<name>A0A543LII5_9BURK</name>
<comment type="caution">
    <text evidence="2">The sequence shown here is derived from an EMBL/GenBank/DDBJ whole genome shotgun (WGS) entry which is preliminary data.</text>
</comment>
<evidence type="ECO:0000313" key="2">
    <source>
        <dbReference type="EMBL" id="TQN07159.1"/>
    </source>
</evidence>
<reference evidence="2 3" key="1">
    <citation type="submission" date="2019-06" db="EMBL/GenBank/DDBJ databases">
        <title>Genomic Encyclopedia of Archaeal and Bacterial Type Strains, Phase II (KMG-II): from individual species to whole genera.</title>
        <authorList>
            <person name="Goeker M."/>
        </authorList>
    </citation>
    <scope>NUCLEOTIDE SEQUENCE [LARGE SCALE GENOMIC DNA]</scope>
    <source>
        <strain evidence="2 3">DSM 7270</strain>
    </source>
</reference>
<protein>
    <submittedName>
        <fullName evidence="2">Uncharacterized protein</fullName>
    </submittedName>
</protein>
<dbReference type="EMBL" id="VFPV01000001">
    <property type="protein sequence ID" value="TQN07159.1"/>
    <property type="molecule type" value="Genomic_DNA"/>
</dbReference>
<evidence type="ECO:0000256" key="1">
    <source>
        <dbReference type="SAM" id="MobiDB-lite"/>
    </source>
</evidence>
<dbReference type="AlphaFoldDB" id="A0A543LII5"/>
<gene>
    <name evidence="2" type="ORF">BDD18_0251</name>
</gene>
<feature type="compositionally biased region" description="Polar residues" evidence="1">
    <location>
        <begin position="46"/>
        <end position="56"/>
    </location>
</feature>
<evidence type="ECO:0000313" key="3">
    <source>
        <dbReference type="Proteomes" id="UP000316993"/>
    </source>
</evidence>
<feature type="region of interest" description="Disordered" evidence="1">
    <location>
        <begin position="45"/>
        <end position="73"/>
    </location>
</feature>
<dbReference type="Proteomes" id="UP000316993">
    <property type="component" value="Unassembled WGS sequence"/>
</dbReference>
<sequence length="95" mass="9959">MELTVSNPNLHPIWAKVLSITPQTTSPSTSAETQLSPLAAAIAAMTGQTNSHQGWQATGHPHRPGGPVGIKKQVGPGLWVSTVARPGDTHYPVHP</sequence>
<organism evidence="2 3">
    <name type="scientific">Acidovorax temperans</name>
    <dbReference type="NCBI Taxonomy" id="80878"/>
    <lineage>
        <taxon>Bacteria</taxon>
        <taxon>Pseudomonadati</taxon>
        <taxon>Pseudomonadota</taxon>
        <taxon>Betaproteobacteria</taxon>
        <taxon>Burkholderiales</taxon>
        <taxon>Comamonadaceae</taxon>
        <taxon>Acidovorax</taxon>
    </lineage>
</organism>
<proteinExistence type="predicted"/>